<dbReference type="VEuPathDB" id="FungiDB:PHYBLDRAFT_148915"/>
<dbReference type="Proteomes" id="UP000077315">
    <property type="component" value="Unassembled WGS sequence"/>
</dbReference>
<keyword evidence="4" id="KW-1185">Reference proteome</keyword>
<name>A0A162PMM2_PHYB8</name>
<evidence type="ECO:0000313" key="4">
    <source>
        <dbReference type="Proteomes" id="UP000077315"/>
    </source>
</evidence>
<dbReference type="GeneID" id="28993083"/>
<feature type="region of interest" description="Disordered" evidence="2">
    <location>
        <begin position="336"/>
        <end position="372"/>
    </location>
</feature>
<sequence>MFTHFGLHKKPAITYKRKARPSSNNDLESVFDAPSNPVLPVIDPAINPKSADDLDIFDFPEDEDDTLEVELMVATERPHATNESQQTPSKARPRKPKSKSNIVKRTSQTTFCPKPNGVKPVGPKPIVIKPKPATTLLETYISPSKQVSVQSQPFQTTRTYQLSAPIPPTTSCMSFGRPTQPYTPIGSYNSSIITSHDTCVGRSNSMSTYTSTPTHLHTPTPTTSTNTSFFTNDNQFPLQTWPIPFVYTTYPHPFNFAPSNPSQPQLQPYTQPQQQTSSLYYNHQPTYSSHHVPPLPPVQSIRSNRPKKQKMNLVSRLKGASGNSVDTETKPAHHFEFSDDDEETEEIYLSKPPKQTVEPPPVLSPEPKKLPHKEQMEKELEFLMKAEFGTDTMISKTINRPRYMPENPMKVRVTYKRSNGEARKQNEQEELERLEKMLLELREE</sequence>
<dbReference type="InParanoid" id="A0A162PMM2"/>
<dbReference type="OrthoDB" id="2291000at2759"/>
<gene>
    <name evidence="3" type="ORF">PHYBLDRAFT_148915</name>
</gene>
<feature type="compositionally biased region" description="Low complexity" evidence="2">
    <location>
        <begin position="113"/>
        <end position="126"/>
    </location>
</feature>
<protein>
    <submittedName>
        <fullName evidence="3">Uncharacterized protein</fullName>
    </submittedName>
</protein>
<evidence type="ECO:0000256" key="2">
    <source>
        <dbReference type="SAM" id="MobiDB-lite"/>
    </source>
</evidence>
<feature type="region of interest" description="Disordered" evidence="2">
    <location>
        <begin position="256"/>
        <end position="275"/>
    </location>
</feature>
<feature type="compositionally biased region" description="Polar residues" evidence="2">
    <location>
        <begin position="101"/>
        <end position="111"/>
    </location>
</feature>
<accession>A0A162PMM2</accession>
<dbReference type="EMBL" id="KV440989">
    <property type="protein sequence ID" value="OAD70376.1"/>
    <property type="molecule type" value="Genomic_DNA"/>
</dbReference>
<dbReference type="AlphaFoldDB" id="A0A162PMM2"/>
<evidence type="ECO:0000313" key="3">
    <source>
        <dbReference type="EMBL" id="OAD70376.1"/>
    </source>
</evidence>
<feature type="region of interest" description="Disordered" evidence="2">
    <location>
        <begin position="76"/>
        <end position="126"/>
    </location>
</feature>
<dbReference type="STRING" id="763407.A0A162PMM2"/>
<dbReference type="RefSeq" id="XP_018288416.1">
    <property type="nucleotide sequence ID" value="XM_018432177.1"/>
</dbReference>
<proteinExistence type="predicted"/>
<organism evidence="3 4">
    <name type="scientific">Phycomyces blakesleeanus (strain ATCC 8743b / DSM 1359 / FGSC 10004 / NBRC 33097 / NRRL 1555)</name>
    <dbReference type="NCBI Taxonomy" id="763407"/>
    <lineage>
        <taxon>Eukaryota</taxon>
        <taxon>Fungi</taxon>
        <taxon>Fungi incertae sedis</taxon>
        <taxon>Mucoromycota</taxon>
        <taxon>Mucoromycotina</taxon>
        <taxon>Mucoromycetes</taxon>
        <taxon>Mucorales</taxon>
        <taxon>Phycomycetaceae</taxon>
        <taxon>Phycomyces</taxon>
    </lineage>
</organism>
<evidence type="ECO:0000256" key="1">
    <source>
        <dbReference type="SAM" id="Coils"/>
    </source>
</evidence>
<feature type="region of interest" description="Disordered" evidence="2">
    <location>
        <begin position="283"/>
        <end position="309"/>
    </location>
</feature>
<feature type="compositionally biased region" description="Low complexity" evidence="2">
    <location>
        <begin position="262"/>
        <end position="275"/>
    </location>
</feature>
<feature type="coiled-coil region" evidence="1">
    <location>
        <begin position="417"/>
        <end position="444"/>
    </location>
</feature>
<keyword evidence="1" id="KW-0175">Coiled coil</keyword>
<reference evidence="4" key="1">
    <citation type="submission" date="2015-06" db="EMBL/GenBank/DDBJ databases">
        <title>Expansion of signal transduction pathways in fungi by whole-genome duplication.</title>
        <authorList>
            <consortium name="DOE Joint Genome Institute"/>
            <person name="Corrochano L.M."/>
            <person name="Kuo A."/>
            <person name="Marcet-Houben M."/>
            <person name="Polaino S."/>
            <person name="Salamov A."/>
            <person name="Villalobos J.M."/>
            <person name="Alvarez M.I."/>
            <person name="Avalos J."/>
            <person name="Benito E.P."/>
            <person name="Benoit I."/>
            <person name="Burger G."/>
            <person name="Camino L.P."/>
            <person name="Canovas D."/>
            <person name="Cerda-Olmedo E."/>
            <person name="Cheng J.-F."/>
            <person name="Dominguez A."/>
            <person name="Elias M."/>
            <person name="Eslava A.P."/>
            <person name="Glaser F."/>
            <person name="Grimwood J."/>
            <person name="Gutierrez G."/>
            <person name="Heitman J."/>
            <person name="Henrissat B."/>
            <person name="Iturriaga E.A."/>
            <person name="Lang B.F."/>
            <person name="Lavin J.L."/>
            <person name="Lee S."/>
            <person name="Li W."/>
            <person name="Lindquist E."/>
            <person name="Lopez-Garcia S."/>
            <person name="Luque E.M."/>
            <person name="Marcos A.T."/>
            <person name="Martin J."/>
            <person name="McCluskey K."/>
            <person name="Medina H.R."/>
            <person name="Miralles-Duran A."/>
            <person name="Miyazaki A."/>
            <person name="Munoz-Torres E."/>
            <person name="Oguiza J.A."/>
            <person name="Ohm R."/>
            <person name="Olmedo M."/>
            <person name="Orejas M."/>
            <person name="Ortiz-Castellanos L."/>
            <person name="Pisabarro A.G."/>
            <person name="Rodriguez-Romero J."/>
            <person name="Ruiz-Herrera J."/>
            <person name="Ruiz-Vazquez R."/>
            <person name="Sanz C."/>
            <person name="Schackwitz W."/>
            <person name="Schmutz J."/>
            <person name="Shahriari M."/>
            <person name="Shelest E."/>
            <person name="Silva-Franco F."/>
            <person name="Soanes D."/>
            <person name="Syed K."/>
            <person name="Tagua V.G."/>
            <person name="Talbot N.J."/>
            <person name="Thon M."/>
            <person name="De vries R.P."/>
            <person name="Wiebenga A."/>
            <person name="Yadav J.S."/>
            <person name="Braun E.L."/>
            <person name="Baker S."/>
            <person name="Garre V."/>
            <person name="Horwitz B."/>
            <person name="Torres-Martinez S."/>
            <person name="Idnurm A."/>
            <person name="Herrera-Estrella A."/>
            <person name="Gabaldon T."/>
            <person name="Grigoriev I.V."/>
        </authorList>
    </citation>
    <scope>NUCLEOTIDE SEQUENCE [LARGE SCALE GENOMIC DNA]</scope>
    <source>
        <strain evidence="4">NRRL 1555(-)</strain>
    </source>
</reference>